<dbReference type="Gene3D" id="3.20.20.80">
    <property type="entry name" value="Glycosidases"/>
    <property type="match status" value="1"/>
</dbReference>
<comment type="caution">
    <text evidence="1">The sequence shown here is derived from an EMBL/GenBank/DDBJ whole genome shotgun (WGS) entry which is preliminary data.</text>
</comment>
<evidence type="ECO:0008006" key="2">
    <source>
        <dbReference type="Google" id="ProtNLM"/>
    </source>
</evidence>
<sequence length="152" mass="17460">MTLSLLLVACAPATTPPPPTTNADEFERTFKCHFGFMPAMWDFEDAKEAGGAYDRPFFELFQWGMIEKEPGVFDFSETDRYISTAQAEGFHILVNIQPFAHWDQIECHRDLPAVEIPGDPKFHYTKGKPCDKERYKDFVIKLVERYDGDGID</sequence>
<evidence type="ECO:0000313" key="1">
    <source>
        <dbReference type="EMBL" id="GAH28420.1"/>
    </source>
</evidence>
<reference evidence="1" key="1">
    <citation type="journal article" date="2014" name="Front. Microbiol.">
        <title>High frequency of phylogenetically diverse reductive dehalogenase-homologous genes in deep subseafloor sedimentary metagenomes.</title>
        <authorList>
            <person name="Kawai M."/>
            <person name="Futagami T."/>
            <person name="Toyoda A."/>
            <person name="Takaki Y."/>
            <person name="Nishi S."/>
            <person name="Hori S."/>
            <person name="Arai W."/>
            <person name="Tsubouchi T."/>
            <person name="Morono Y."/>
            <person name="Uchiyama I."/>
            <person name="Ito T."/>
            <person name="Fujiyama A."/>
            <person name="Inagaki F."/>
            <person name="Takami H."/>
        </authorList>
    </citation>
    <scope>NUCLEOTIDE SEQUENCE</scope>
    <source>
        <strain evidence="1">Expedition CK06-06</strain>
    </source>
</reference>
<dbReference type="EMBL" id="BARU01000178">
    <property type="protein sequence ID" value="GAH28420.1"/>
    <property type="molecule type" value="Genomic_DNA"/>
</dbReference>
<dbReference type="SUPFAM" id="SSF51445">
    <property type="entry name" value="(Trans)glycosidases"/>
    <property type="match status" value="1"/>
</dbReference>
<gene>
    <name evidence="1" type="ORF">S03H2_00753</name>
</gene>
<accession>X1F764</accession>
<dbReference type="InterPro" id="IPR017853">
    <property type="entry name" value="GH"/>
</dbReference>
<name>X1F764_9ZZZZ</name>
<protein>
    <recommendedName>
        <fullName evidence="2">Glycoside hydrolase family 42 N-terminal domain-containing protein</fullName>
    </recommendedName>
</protein>
<feature type="non-terminal residue" evidence="1">
    <location>
        <position position="152"/>
    </location>
</feature>
<dbReference type="AlphaFoldDB" id="X1F764"/>
<organism evidence="1">
    <name type="scientific">marine sediment metagenome</name>
    <dbReference type="NCBI Taxonomy" id="412755"/>
    <lineage>
        <taxon>unclassified sequences</taxon>
        <taxon>metagenomes</taxon>
        <taxon>ecological metagenomes</taxon>
    </lineage>
</organism>
<proteinExistence type="predicted"/>